<protein>
    <submittedName>
        <fullName evidence="4">Response regulator</fullName>
    </submittedName>
</protein>
<dbReference type="PANTHER" id="PTHR44591:SF25">
    <property type="entry name" value="CHEMOTAXIS TWO-COMPONENT RESPONSE REGULATOR"/>
    <property type="match status" value="1"/>
</dbReference>
<feature type="modified residue" description="4-aspartylphosphate" evidence="2">
    <location>
        <position position="54"/>
    </location>
</feature>
<proteinExistence type="predicted"/>
<evidence type="ECO:0000313" key="4">
    <source>
        <dbReference type="EMBL" id="BBH53843.1"/>
    </source>
</evidence>
<dbReference type="OrthoDB" id="5294427at2"/>
<dbReference type="Proteomes" id="UP000291236">
    <property type="component" value="Chromosome"/>
</dbReference>
<accession>A0A4P2VKK9</accession>
<dbReference type="InterPro" id="IPR011006">
    <property type="entry name" value="CheY-like_superfamily"/>
</dbReference>
<evidence type="ECO:0000256" key="1">
    <source>
        <dbReference type="ARBA" id="ARBA00022553"/>
    </source>
</evidence>
<organism evidence="4 5">
    <name type="scientific">Fluviispira sanaruensis</name>
    <dbReference type="NCBI Taxonomy" id="2493639"/>
    <lineage>
        <taxon>Bacteria</taxon>
        <taxon>Pseudomonadati</taxon>
        <taxon>Bdellovibrionota</taxon>
        <taxon>Oligoflexia</taxon>
        <taxon>Silvanigrellales</taxon>
        <taxon>Silvanigrellaceae</taxon>
        <taxon>Fluviispira</taxon>
    </lineage>
</organism>
<dbReference type="SUPFAM" id="SSF52172">
    <property type="entry name" value="CheY-like"/>
    <property type="match status" value="1"/>
</dbReference>
<evidence type="ECO:0000313" key="5">
    <source>
        <dbReference type="Proteomes" id="UP000291236"/>
    </source>
</evidence>
<reference evidence="4 5" key="1">
    <citation type="submission" date="2018-12" db="EMBL/GenBank/DDBJ databases">
        <title>Rubrispira sanarue gen. nov., sp., nov., a member of the order Silvanigrellales, isolated from a brackish lake in Hamamatsu Japan.</title>
        <authorList>
            <person name="Maejima Y."/>
            <person name="Iino T."/>
            <person name="Muraguchi Y."/>
            <person name="Fukuda K."/>
            <person name="Nojiri H."/>
            <person name="Ohkuma M."/>
            <person name="Moriuchi R."/>
            <person name="Dohra H."/>
            <person name="Kimbara K."/>
            <person name="Shintani M."/>
        </authorList>
    </citation>
    <scope>NUCLEOTIDE SEQUENCE [LARGE SCALE GENOMIC DNA]</scope>
    <source>
        <strain evidence="4 5">RF1110005</strain>
    </source>
</reference>
<dbReference type="SMART" id="SM00448">
    <property type="entry name" value="REC"/>
    <property type="match status" value="1"/>
</dbReference>
<dbReference type="KEGG" id="sbf:JCM31447_22960"/>
<sequence>MAKKILIVDDAKTIRQQVNFTLTKSGFEVIEAESGREGIEKLKANKDIDAIISDINMPEMNGIEMVEAINGDASLPHPPILILTTEGATEIVAQAKRAGASGWIVKPFKPEMLIEAVKKLTKS</sequence>
<dbReference type="PANTHER" id="PTHR44591">
    <property type="entry name" value="STRESS RESPONSE REGULATOR PROTEIN 1"/>
    <property type="match status" value="1"/>
</dbReference>
<feature type="domain" description="Response regulatory" evidence="3">
    <location>
        <begin position="4"/>
        <end position="121"/>
    </location>
</feature>
<name>A0A4P2VKK9_FLUSA</name>
<dbReference type="PROSITE" id="PS50110">
    <property type="entry name" value="RESPONSE_REGULATORY"/>
    <property type="match status" value="1"/>
</dbReference>
<evidence type="ECO:0000259" key="3">
    <source>
        <dbReference type="PROSITE" id="PS50110"/>
    </source>
</evidence>
<evidence type="ECO:0000256" key="2">
    <source>
        <dbReference type="PROSITE-ProRule" id="PRU00169"/>
    </source>
</evidence>
<dbReference type="Pfam" id="PF00072">
    <property type="entry name" value="Response_reg"/>
    <property type="match status" value="1"/>
</dbReference>
<dbReference type="GO" id="GO:0000160">
    <property type="term" value="P:phosphorelay signal transduction system"/>
    <property type="evidence" value="ECO:0007669"/>
    <property type="project" value="InterPro"/>
</dbReference>
<dbReference type="EMBL" id="AP019368">
    <property type="protein sequence ID" value="BBH53843.1"/>
    <property type="molecule type" value="Genomic_DNA"/>
</dbReference>
<dbReference type="AlphaFoldDB" id="A0A4P2VKK9"/>
<keyword evidence="1 2" id="KW-0597">Phosphoprotein</keyword>
<gene>
    <name evidence="4" type="ORF">JCM31447_22960</name>
</gene>
<keyword evidence="5" id="KW-1185">Reference proteome</keyword>
<dbReference type="InterPro" id="IPR050595">
    <property type="entry name" value="Bact_response_regulator"/>
</dbReference>
<dbReference type="Gene3D" id="3.40.50.2300">
    <property type="match status" value="1"/>
</dbReference>
<dbReference type="RefSeq" id="WP_130610511.1">
    <property type="nucleotide sequence ID" value="NZ_AP019368.1"/>
</dbReference>
<dbReference type="InterPro" id="IPR001789">
    <property type="entry name" value="Sig_transdc_resp-reg_receiver"/>
</dbReference>